<dbReference type="STRING" id="4999.A0A1Y1UM78"/>
<comment type="similarity">
    <text evidence="3">Belongs to the translin family.</text>
</comment>
<feature type="region of interest" description="Disordered" evidence="8">
    <location>
        <begin position="247"/>
        <end position="269"/>
    </location>
</feature>
<dbReference type="CDD" id="cd14819">
    <property type="entry name" value="Translin"/>
    <property type="match status" value="1"/>
</dbReference>
<dbReference type="InterPro" id="IPR002848">
    <property type="entry name" value="Translin_fam"/>
</dbReference>
<reference evidence="9 10" key="1">
    <citation type="submission" date="2017-03" db="EMBL/GenBank/DDBJ databases">
        <title>Widespread Adenine N6-methylation of Active Genes in Fungi.</title>
        <authorList>
            <consortium name="DOE Joint Genome Institute"/>
            <person name="Mondo S.J."/>
            <person name="Dannebaum R.O."/>
            <person name="Kuo R.C."/>
            <person name="Louie K.B."/>
            <person name="Bewick A.J."/>
            <person name="Labutti K."/>
            <person name="Haridas S."/>
            <person name="Kuo A."/>
            <person name="Salamov A."/>
            <person name="Ahrendt S.R."/>
            <person name="Lau R."/>
            <person name="Bowen B.P."/>
            <person name="Lipzen A."/>
            <person name="Sullivan W."/>
            <person name="Andreopoulos W.B."/>
            <person name="Clum A."/>
            <person name="Lindquist E."/>
            <person name="Daum C."/>
            <person name="Northen T.R."/>
            <person name="Ramamoorthy G."/>
            <person name="Schmitz R.J."/>
            <person name="Gryganskyi A."/>
            <person name="Culley D."/>
            <person name="Magnuson J."/>
            <person name="James T.Y."/>
            <person name="O'Malley M.A."/>
            <person name="Stajich J.E."/>
            <person name="Spatafora J.W."/>
            <person name="Visel A."/>
            <person name="Grigoriev I.V."/>
        </authorList>
    </citation>
    <scope>NUCLEOTIDE SEQUENCE [LARGE SCALE GENOMIC DNA]</scope>
    <source>
        <strain evidence="9 10">NRRL Y-17943</strain>
    </source>
</reference>
<dbReference type="GO" id="GO:0003723">
    <property type="term" value="F:RNA binding"/>
    <property type="evidence" value="ECO:0007669"/>
    <property type="project" value="UniProtKB-KW"/>
</dbReference>
<organism evidence="9 10">
    <name type="scientific">Kockovaella imperatae</name>
    <dbReference type="NCBI Taxonomy" id="4999"/>
    <lineage>
        <taxon>Eukaryota</taxon>
        <taxon>Fungi</taxon>
        <taxon>Dikarya</taxon>
        <taxon>Basidiomycota</taxon>
        <taxon>Agaricomycotina</taxon>
        <taxon>Tremellomycetes</taxon>
        <taxon>Tremellales</taxon>
        <taxon>Cuniculitremaceae</taxon>
        <taxon>Kockovaella</taxon>
    </lineage>
</organism>
<dbReference type="GO" id="GO:0016070">
    <property type="term" value="P:RNA metabolic process"/>
    <property type="evidence" value="ECO:0007669"/>
    <property type="project" value="InterPro"/>
</dbReference>
<dbReference type="InterPro" id="IPR016068">
    <property type="entry name" value="Translin_N"/>
</dbReference>
<evidence type="ECO:0000313" key="9">
    <source>
        <dbReference type="EMBL" id="ORX38235.1"/>
    </source>
</evidence>
<evidence type="ECO:0000313" key="10">
    <source>
        <dbReference type="Proteomes" id="UP000193218"/>
    </source>
</evidence>
<feature type="compositionally biased region" description="Polar residues" evidence="8">
    <location>
        <begin position="249"/>
        <end position="269"/>
    </location>
</feature>
<sequence>MATGAQSGGLPSDAVPISSGTLRETRLSSVDRALGSVIASLEKEQELKKAIREAMEPIEDISRRAASTLNDIHSVHGMDHRAIAQRTLDLIEQVRPLWTGVSTLIPAGEFYRYSFAVGPTLRTLTQLVAYAIFIIQDALAPSHDVARHLGVQEDSADGVILTADDYLQGVIGAINELPRLSVNAVTAGNYHLPLRIASFVNDVFASYSQLNLRNDVLRRKFDSLKYDLKKCEDVIYDLTLRGLNPRSADVSSAPVSRTSAPLGNTGSSA</sequence>
<evidence type="ECO:0000256" key="7">
    <source>
        <dbReference type="ARBA" id="ARBA00023242"/>
    </source>
</evidence>
<gene>
    <name evidence="9" type="ORF">BD324DRAFT_649614</name>
</gene>
<keyword evidence="5" id="KW-0694">RNA-binding</keyword>
<dbReference type="InParanoid" id="A0A1Y1UM78"/>
<dbReference type="Proteomes" id="UP000193218">
    <property type="component" value="Unassembled WGS sequence"/>
</dbReference>
<dbReference type="InterPro" id="IPR036081">
    <property type="entry name" value="Translin_sf"/>
</dbReference>
<dbReference type="EMBL" id="NBSH01000004">
    <property type="protein sequence ID" value="ORX38235.1"/>
    <property type="molecule type" value="Genomic_DNA"/>
</dbReference>
<dbReference type="FunCoup" id="A0A1Y1UM78">
    <property type="interactions" value="821"/>
</dbReference>
<dbReference type="SUPFAM" id="SSF74784">
    <property type="entry name" value="Translin"/>
    <property type="match status" value="1"/>
</dbReference>
<keyword evidence="7" id="KW-0539">Nucleus</keyword>
<evidence type="ECO:0000256" key="1">
    <source>
        <dbReference type="ARBA" id="ARBA00004123"/>
    </source>
</evidence>
<dbReference type="Gene3D" id="1.20.58.190">
    <property type="entry name" value="Translin, domain 1"/>
    <property type="match status" value="1"/>
</dbReference>
<name>A0A1Y1UM78_9TREE</name>
<dbReference type="GO" id="GO:0005634">
    <property type="term" value="C:nucleus"/>
    <property type="evidence" value="ECO:0007669"/>
    <property type="project" value="UniProtKB-SubCell"/>
</dbReference>
<evidence type="ECO:0000256" key="5">
    <source>
        <dbReference type="ARBA" id="ARBA00022884"/>
    </source>
</evidence>
<comment type="subcellular location">
    <subcellularLocation>
        <location evidence="2">Cytoplasm</location>
    </subcellularLocation>
    <subcellularLocation>
        <location evidence="1">Nucleus</location>
    </subcellularLocation>
</comment>
<proteinExistence type="inferred from homology"/>
<dbReference type="AlphaFoldDB" id="A0A1Y1UM78"/>
<dbReference type="RefSeq" id="XP_021872157.1">
    <property type="nucleotide sequence ID" value="XM_022018020.1"/>
</dbReference>
<dbReference type="Gene3D" id="1.20.58.200">
    <property type="entry name" value="Translin, domain 2"/>
    <property type="match status" value="1"/>
</dbReference>
<dbReference type="PANTHER" id="PTHR10741">
    <property type="entry name" value="TRANSLIN AND TRANSLIN ASSOCIATED PROTEIN X"/>
    <property type="match status" value="1"/>
</dbReference>
<protein>
    <submittedName>
        <fullName evidence="9">Translin</fullName>
    </submittedName>
</protein>
<evidence type="ECO:0000256" key="2">
    <source>
        <dbReference type="ARBA" id="ARBA00004496"/>
    </source>
</evidence>
<dbReference type="GeneID" id="33559829"/>
<keyword evidence="6" id="KW-0238">DNA-binding</keyword>
<evidence type="ECO:0000256" key="4">
    <source>
        <dbReference type="ARBA" id="ARBA00022490"/>
    </source>
</evidence>
<comment type="caution">
    <text evidence="9">The sequence shown here is derived from an EMBL/GenBank/DDBJ whole genome shotgun (WGS) entry which is preliminary data.</text>
</comment>
<dbReference type="FunFam" id="1.20.58.200:FF:000002">
    <property type="entry name" value="Putative translin"/>
    <property type="match status" value="1"/>
</dbReference>
<dbReference type="InterPro" id="IPR016069">
    <property type="entry name" value="Translin_C"/>
</dbReference>
<accession>A0A1Y1UM78</accession>
<keyword evidence="10" id="KW-1185">Reference proteome</keyword>
<dbReference type="GO" id="GO:0043565">
    <property type="term" value="F:sequence-specific DNA binding"/>
    <property type="evidence" value="ECO:0007669"/>
    <property type="project" value="InterPro"/>
</dbReference>
<dbReference type="GO" id="GO:0005737">
    <property type="term" value="C:cytoplasm"/>
    <property type="evidence" value="ECO:0007669"/>
    <property type="project" value="UniProtKB-SubCell"/>
</dbReference>
<evidence type="ECO:0000256" key="3">
    <source>
        <dbReference type="ARBA" id="ARBA00005902"/>
    </source>
</evidence>
<keyword evidence="4" id="KW-0963">Cytoplasm</keyword>
<dbReference type="OrthoDB" id="829at2759"/>
<evidence type="ECO:0000256" key="8">
    <source>
        <dbReference type="SAM" id="MobiDB-lite"/>
    </source>
</evidence>
<evidence type="ECO:0000256" key="6">
    <source>
        <dbReference type="ARBA" id="ARBA00023125"/>
    </source>
</evidence>
<dbReference type="GO" id="GO:0003697">
    <property type="term" value="F:single-stranded DNA binding"/>
    <property type="evidence" value="ECO:0007669"/>
    <property type="project" value="InterPro"/>
</dbReference>
<dbReference type="Pfam" id="PF01997">
    <property type="entry name" value="Translin"/>
    <property type="match status" value="1"/>
</dbReference>
<dbReference type="InterPro" id="IPR033956">
    <property type="entry name" value="Translin"/>
</dbReference>